<reference evidence="1 2" key="1">
    <citation type="submission" date="2020-08" db="EMBL/GenBank/DDBJ databases">
        <title>Functional genomics of gut bacteria from endangered species of beetles.</title>
        <authorList>
            <person name="Carlos-Shanley C."/>
        </authorList>
    </citation>
    <scope>NUCLEOTIDE SEQUENCE [LARGE SCALE GENOMIC DNA]</scope>
    <source>
        <strain evidence="1 2">S00068</strain>
    </source>
</reference>
<evidence type="ECO:0008006" key="3">
    <source>
        <dbReference type="Google" id="ProtNLM"/>
    </source>
</evidence>
<evidence type="ECO:0000313" key="1">
    <source>
        <dbReference type="EMBL" id="MBB6329602.1"/>
    </source>
</evidence>
<proteinExistence type="predicted"/>
<sequence>MNLHGFLTGVRLNPFTNTQVYNLYSGAAGINGLDWRLGSSANGYEGEPDSFSFSVLGLSGKFMIGNDGNVLVESNDPNIKVDISGLQSYGTLNDCKLTPSQIIMKDGKGNIYYFGGDFSKYEVSYTVPSYNGPDHDETSPFYTINSWSISKIDFANGKTVTFNYVQDNLNSSFCTMGIGGTLTANAKVLSLDTFFQDGFKSGYLKNCPGGFLGCEINSSQNQPIPAETYIMLKKSLLESINFNNTSIFINYKDTGYSIVHHELATRFFNEFVIDYISLKQSGNTIKNYQFNYVDYGGVNKRTFLSNILETKSNAKYSFEYYNTGNLPKYYTKGIDHWGFWNGKDSNTTLLAQDTYNAVTGDYTLNNTVRDPNTSLYNIGLLKKITYPTSGNTTFEYEPPYYGKRVERNSGSAFLPTLTNNTGYIGGARIKRQYDYSENGGLINEKEYQYSTTLAGTTSSGILMNWPRYLYYIERRSNDGTFYSNLFLKNSSNVQQNSLDSYNVGYSKVYEIDKNKGYIEHNFYSYEDIPDLLNPDVSNIRNYFDNPPVSSTYPSYPENLHKNLKNLYGIDKSIMRGKPKSDVIYPQNSVNPLKKIEYVYNDNIDYNPNTSKDNNNYISINHLSGDWVQGYKKYFNTSSIKKKIITDFLNNNPIINTTEYFYDSDSHLNLSRENNILSHNTIISKSLYYAQDFQADNYLLRTKNMIGIPLLTEMKENNKSISKTEIKYPKFAYEIVNNTVGLALPVSMQSVEINTVNTANPSGEIKSTEVTYDQYDSKGNLLQFTTKNGISTVIIWGYNQTLPIAKIEGAKLTDIQQSLIDPIVTASNTDASAVPNNDETSLLSVFNTFRNSLPNYQITTYTYDPLIGVRSITPPSGIRENYVYDSAGRLQKIVNVNGQTVKEMKYNYKN</sequence>
<protein>
    <recommendedName>
        <fullName evidence="3">RHS repeat protein</fullName>
    </recommendedName>
</protein>
<name>A0ABR6PV69_9FLAO</name>
<comment type="caution">
    <text evidence="1">The sequence shown here is derived from an EMBL/GenBank/DDBJ whole genome shotgun (WGS) entry which is preliminary data.</text>
</comment>
<dbReference type="Proteomes" id="UP000587367">
    <property type="component" value="Unassembled WGS sequence"/>
</dbReference>
<evidence type="ECO:0000313" key="2">
    <source>
        <dbReference type="Proteomes" id="UP000587367"/>
    </source>
</evidence>
<dbReference type="RefSeq" id="WP_184552751.1">
    <property type="nucleotide sequence ID" value="NZ_JACHKS010000001.1"/>
</dbReference>
<accession>A0ABR6PV69</accession>
<dbReference type="Gene3D" id="2.180.10.10">
    <property type="entry name" value="RHS repeat-associated core"/>
    <property type="match status" value="1"/>
</dbReference>
<organism evidence="1 2">
    <name type="scientific">Chryseobacterium sediminis</name>
    <dbReference type="NCBI Taxonomy" id="1679494"/>
    <lineage>
        <taxon>Bacteria</taxon>
        <taxon>Pseudomonadati</taxon>
        <taxon>Bacteroidota</taxon>
        <taxon>Flavobacteriia</taxon>
        <taxon>Flavobacteriales</taxon>
        <taxon>Weeksellaceae</taxon>
        <taxon>Chryseobacterium group</taxon>
        <taxon>Chryseobacterium</taxon>
    </lineage>
</organism>
<dbReference type="EMBL" id="JACHKS010000001">
    <property type="protein sequence ID" value="MBB6329602.1"/>
    <property type="molecule type" value="Genomic_DNA"/>
</dbReference>
<keyword evidence="2" id="KW-1185">Reference proteome</keyword>
<gene>
    <name evidence="1" type="ORF">HNP24_000552</name>
</gene>